<dbReference type="EMBL" id="WNCL01000007">
    <property type="protein sequence ID" value="MTU42683.1"/>
    <property type="molecule type" value="Genomic_DNA"/>
</dbReference>
<dbReference type="GeneID" id="43349516"/>
<comment type="caution">
    <text evidence="1">The sequence shown here is derived from an EMBL/GenBank/DDBJ whole genome shotgun (WGS) entry which is preliminary data.</text>
</comment>
<accession>A0A6I3S883</accession>
<evidence type="ECO:0000313" key="1">
    <source>
        <dbReference type="EMBL" id="MTU42683.1"/>
    </source>
</evidence>
<evidence type="ECO:0000313" key="2">
    <source>
        <dbReference type="Proteomes" id="UP000462362"/>
    </source>
</evidence>
<organism evidence="1 2">
    <name type="scientific">Parasutterella excrementihominis</name>
    <dbReference type="NCBI Taxonomy" id="487175"/>
    <lineage>
        <taxon>Bacteria</taxon>
        <taxon>Pseudomonadati</taxon>
        <taxon>Pseudomonadota</taxon>
        <taxon>Betaproteobacteria</taxon>
        <taxon>Burkholderiales</taxon>
        <taxon>Sutterellaceae</taxon>
        <taxon>Parasutterella</taxon>
    </lineage>
</organism>
<proteinExistence type="predicted"/>
<gene>
    <name evidence="1" type="ORF">GMD42_03405</name>
</gene>
<sequence>MAIGSAVQRGNSVNVYNERGVMLFSKVGELIGYTGTTVTIRRGNQAITYSDKGIQKFCKVCS</sequence>
<name>A0A6I3S883_9BURK</name>
<dbReference type="RefSeq" id="WP_021867523.1">
    <property type="nucleotide sequence ID" value="NZ_CAJUON010000010.1"/>
</dbReference>
<dbReference type="AlphaFoldDB" id="A0A6I3S883"/>
<reference evidence="1 2" key="1">
    <citation type="journal article" date="2019" name="Nat. Med.">
        <title>A library of human gut bacterial isolates paired with longitudinal multiomics data enables mechanistic microbiome research.</title>
        <authorList>
            <person name="Poyet M."/>
            <person name="Groussin M."/>
            <person name="Gibbons S.M."/>
            <person name="Avila-Pacheco J."/>
            <person name="Jiang X."/>
            <person name="Kearney S.M."/>
            <person name="Perrotta A.R."/>
            <person name="Berdy B."/>
            <person name="Zhao S."/>
            <person name="Lieberman T.D."/>
            <person name="Swanson P.K."/>
            <person name="Smith M."/>
            <person name="Roesemann S."/>
            <person name="Alexander J.E."/>
            <person name="Rich S.A."/>
            <person name="Livny J."/>
            <person name="Vlamakis H."/>
            <person name="Clish C."/>
            <person name="Bullock K."/>
            <person name="Deik A."/>
            <person name="Scott J."/>
            <person name="Pierce K.A."/>
            <person name="Xavier R.J."/>
            <person name="Alm E.J."/>
        </authorList>
    </citation>
    <scope>NUCLEOTIDE SEQUENCE [LARGE SCALE GENOMIC DNA]</scope>
    <source>
        <strain evidence="1 2">BIOML-A2</strain>
    </source>
</reference>
<protein>
    <submittedName>
        <fullName evidence="1">Uncharacterized protein</fullName>
    </submittedName>
</protein>
<dbReference type="Proteomes" id="UP000462362">
    <property type="component" value="Unassembled WGS sequence"/>
</dbReference>